<dbReference type="InterPro" id="IPR023828">
    <property type="entry name" value="Peptidase_S8_Ser-AS"/>
</dbReference>
<dbReference type="RefSeq" id="XP_028859831.1">
    <property type="nucleotide sequence ID" value="XM_029003742.1"/>
</dbReference>
<dbReference type="PROSITE" id="PS51892">
    <property type="entry name" value="SUBTILASE"/>
    <property type="match status" value="1"/>
</dbReference>
<name>A0A1A8W494_PLAMA</name>
<evidence type="ECO:0000256" key="14">
    <source>
        <dbReference type="ARBA" id="ARBA00023619"/>
    </source>
</evidence>
<keyword evidence="7 17" id="KW-0378">Hydrolase</keyword>
<feature type="chain" id="PRO_5015059660" description="Subtilisin-like protease 1" evidence="19">
    <location>
        <begin position="31"/>
        <end position="628"/>
    </location>
</feature>
<dbReference type="OrthoDB" id="531541at2759"/>
<protein>
    <recommendedName>
        <fullName evidence="16">Subtilisin-like protease 1</fullName>
        <ecNumber evidence="14">3.4.21.62</ecNumber>
    </recommendedName>
</protein>
<dbReference type="Pfam" id="PF18213">
    <property type="entry name" value="SUB1_ProdP9"/>
    <property type="match status" value="1"/>
</dbReference>
<proteinExistence type="inferred from homology"/>
<evidence type="ECO:0000256" key="13">
    <source>
        <dbReference type="ARBA" id="ARBA00023529"/>
    </source>
</evidence>
<comment type="similarity">
    <text evidence="2 17 18">Belongs to the peptidase S8 family.</text>
</comment>
<keyword evidence="5" id="KW-0479">Metal-binding</keyword>
<keyword evidence="10" id="KW-0865">Zymogen</keyword>
<evidence type="ECO:0000256" key="15">
    <source>
        <dbReference type="ARBA" id="ARBA00060500"/>
    </source>
</evidence>
<dbReference type="PROSITE" id="PS00138">
    <property type="entry name" value="SUBTILASE_SER"/>
    <property type="match status" value="1"/>
</dbReference>
<dbReference type="InterPro" id="IPR034204">
    <property type="entry name" value="PfSUB1-like_cat_dom"/>
</dbReference>
<dbReference type="Gene3D" id="3.30.70.2380">
    <property type="match status" value="1"/>
</dbReference>
<dbReference type="GO" id="GO:0004252">
    <property type="term" value="F:serine-type endopeptidase activity"/>
    <property type="evidence" value="ECO:0007669"/>
    <property type="project" value="UniProtKB-UniRule"/>
</dbReference>
<feature type="domain" description="SUB1 protease prodomain ProdP9" evidence="21">
    <location>
        <begin position="120"/>
        <end position="199"/>
    </location>
</feature>
<dbReference type="PANTHER" id="PTHR43806">
    <property type="entry name" value="PEPTIDASE S8"/>
    <property type="match status" value="1"/>
</dbReference>
<keyword evidence="4 17" id="KW-0645">Protease</keyword>
<dbReference type="GeneID" id="39867567"/>
<dbReference type="InterPro" id="IPR015500">
    <property type="entry name" value="Peptidase_S8_subtilisin-rel"/>
</dbReference>
<keyword evidence="6 19" id="KW-0732">Signal</keyword>
<evidence type="ECO:0000256" key="7">
    <source>
        <dbReference type="ARBA" id="ARBA00022801"/>
    </source>
</evidence>
<dbReference type="InterPro" id="IPR023827">
    <property type="entry name" value="Peptidase_S8_Asp-AS"/>
</dbReference>
<keyword evidence="11" id="KW-1015">Disulfide bond</keyword>
<dbReference type="PROSITE" id="PS00137">
    <property type="entry name" value="SUBTILASE_HIS"/>
    <property type="match status" value="1"/>
</dbReference>
<evidence type="ECO:0000256" key="19">
    <source>
        <dbReference type="SAM" id="SignalP"/>
    </source>
</evidence>
<evidence type="ECO:0000313" key="23">
    <source>
        <dbReference type="EMBL" id="SBT86687.1"/>
    </source>
</evidence>
<evidence type="ECO:0000256" key="12">
    <source>
        <dbReference type="ARBA" id="ARBA00023180"/>
    </source>
</evidence>
<keyword evidence="8 17" id="KW-0720">Serine protease</keyword>
<evidence type="ECO:0000256" key="17">
    <source>
        <dbReference type="PROSITE-ProRule" id="PRU01240"/>
    </source>
</evidence>
<dbReference type="Proteomes" id="UP000219813">
    <property type="component" value="Chromosome 6"/>
</dbReference>
<evidence type="ECO:0000256" key="2">
    <source>
        <dbReference type="ARBA" id="ARBA00011073"/>
    </source>
</evidence>
<dbReference type="Gene3D" id="3.40.50.200">
    <property type="entry name" value="Peptidase S8/S53 domain"/>
    <property type="match status" value="1"/>
</dbReference>
<evidence type="ECO:0000256" key="6">
    <source>
        <dbReference type="ARBA" id="ARBA00022729"/>
    </source>
</evidence>
<feature type="active site" description="Charge relay system" evidence="17">
    <location>
        <position position="548"/>
    </location>
</feature>
<evidence type="ECO:0000259" key="20">
    <source>
        <dbReference type="Pfam" id="PF00082"/>
    </source>
</evidence>
<reference evidence="23 25" key="3">
    <citation type="submission" date="2016-06" db="EMBL/GenBank/DDBJ databases">
        <authorList>
            <consortium name="Pathogen Informatics"/>
        </authorList>
    </citation>
    <scope>NUCLEOTIDE SEQUENCE [LARGE SCALE GENOMIC DNA]</scope>
</reference>
<evidence type="ECO:0000256" key="8">
    <source>
        <dbReference type="ARBA" id="ARBA00022825"/>
    </source>
</evidence>
<evidence type="ECO:0000256" key="3">
    <source>
        <dbReference type="ARBA" id="ARBA00022525"/>
    </source>
</evidence>
<dbReference type="AlphaFoldDB" id="A0A1A8W494"/>
<dbReference type="GO" id="GO:0046872">
    <property type="term" value="F:metal ion binding"/>
    <property type="evidence" value="ECO:0007669"/>
    <property type="project" value="UniProtKB-KW"/>
</dbReference>
<dbReference type="InterPro" id="IPR041089">
    <property type="entry name" value="SUB1_ProdP9"/>
</dbReference>
<dbReference type="CDD" id="cd07473">
    <property type="entry name" value="Peptidases_S8_Subtilisin_like"/>
    <property type="match status" value="1"/>
</dbReference>
<evidence type="ECO:0000256" key="16">
    <source>
        <dbReference type="ARBA" id="ARBA00073004"/>
    </source>
</evidence>
<evidence type="ECO:0000259" key="21">
    <source>
        <dbReference type="Pfam" id="PF18213"/>
    </source>
</evidence>
<reference evidence="24" key="1">
    <citation type="submission" date="2016-05" db="EMBL/GenBank/DDBJ databases">
        <authorList>
            <person name="Naeem Raeece"/>
        </authorList>
    </citation>
    <scope>NUCLEOTIDE SEQUENCE [LARGE SCALE GENOMIC DNA]</scope>
</reference>
<dbReference type="VEuPathDB" id="PlasmoDB:PmUG01_06017400"/>
<evidence type="ECO:0000313" key="22">
    <source>
        <dbReference type="EMBL" id="SBS86487.1"/>
    </source>
</evidence>
<keyword evidence="9" id="KW-0106">Calcium</keyword>
<dbReference type="PRINTS" id="PR00723">
    <property type="entry name" value="SUBTILISIN"/>
</dbReference>
<dbReference type="PROSITE" id="PS00136">
    <property type="entry name" value="SUBTILASE_ASP"/>
    <property type="match status" value="1"/>
</dbReference>
<evidence type="ECO:0000256" key="10">
    <source>
        <dbReference type="ARBA" id="ARBA00023145"/>
    </source>
</evidence>
<dbReference type="SUPFAM" id="SSF52743">
    <property type="entry name" value="Subtilisin-like"/>
    <property type="match status" value="1"/>
</dbReference>
<keyword evidence="25" id="KW-1185">Reference proteome</keyword>
<dbReference type="Pfam" id="PF00082">
    <property type="entry name" value="Peptidase_S8"/>
    <property type="match status" value="1"/>
</dbReference>
<dbReference type="InterPro" id="IPR050131">
    <property type="entry name" value="Peptidase_S8_subtilisin-like"/>
</dbReference>
<dbReference type="InterPro" id="IPR036852">
    <property type="entry name" value="Peptidase_S8/S53_dom_sf"/>
</dbReference>
<evidence type="ECO:0000256" key="5">
    <source>
        <dbReference type="ARBA" id="ARBA00022723"/>
    </source>
</evidence>
<evidence type="ECO:0000256" key="1">
    <source>
        <dbReference type="ARBA" id="ARBA00004613"/>
    </source>
</evidence>
<sequence length="628" mass="70556">MLFLRKGRKLSTYLSTVTLLIIFAISKCDASSNVEKKEQDDVHKIISELRFLEKVETILEHSNMGVSDIEADENAYNPDKDAPKEEMEKLILKETEVDGSNNLRKSKIPEKELIKKKKNLRLIVSENHSTSPSFFEESLLEEEVVSFLQSKGKLSNLKNIKSLIIDLNNDTSDEELEKYIKKLEEKGAHVESDKLVGADDIDLKYIKDAVRKGKKFINFKKHNNNNMLEVENKIENYYDDMPEIINSYSDAQKGNVLKVGESPSFASSTSSSSSSYKFNDEFRNLQWGLDLARLDETQELINKNRTRETKICVIDSGIDYNHPDLKKNIDINLTELYGKAGVDDDNNGIVDDIFGANFVNKTGDPMDDNYHGTHVTGIISAVGNNGIGIVGVDDNSKIIVCKALDHHKLGRLADMFKCIDYCISRKADMINGSFSFDEYSGIFNSSVEYLRSLGILFFVSASNCTHEKSSKPDIAKCDLSVNNRYPPVLSTMYDNVIAVANLKRDLNDNYSLSENSFYSNIYCQVAAPGTNIYSTAPSNTYRKLNGTSMASPHVAAIASLIYSINPNLSYRQIVDILKSSVKKLPSVKSKVAWGGYIDIYEAVVAAINSKTHYIKSQSWFSWKKNKRG</sequence>
<dbReference type="InterPro" id="IPR000209">
    <property type="entry name" value="Peptidase_S8/S53_dom"/>
</dbReference>
<dbReference type="EMBL" id="FLQW01000872">
    <property type="protein sequence ID" value="SBS86487.1"/>
    <property type="molecule type" value="Genomic_DNA"/>
</dbReference>
<gene>
    <name evidence="23" type="primary">SUB1</name>
    <name evidence="22" type="ORF">PMALA_016240</name>
    <name evidence="23" type="ORF">PMUG01_06017400</name>
</gene>
<dbReference type="InterPro" id="IPR022398">
    <property type="entry name" value="Peptidase_S8_His-AS"/>
</dbReference>
<dbReference type="EC" id="3.4.21.62" evidence="14"/>
<feature type="active site" description="Charge relay system" evidence="17">
    <location>
        <position position="371"/>
    </location>
</feature>
<reference evidence="22" key="2">
    <citation type="submission" date="2016-05" db="EMBL/GenBank/DDBJ databases">
        <authorList>
            <person name="Lavstsen T."/>
            <person name="Jespersen J.S."/>
        </authorList>
    </citation>
    <scope>NUCLEOTIDE SEQUENCE [LARGE SCALE GENOMIC DNA]</scope>
</reference>
<organism evidence="22 24">
    <name type="scientific">Plasmodium malariae</name>
    <dbReference type="NCBI Taxonomy" id="5858"/>
    <lineage>
        <taxon>Eukaryota</taxon>
        <taxon>Sar</taxon>
        <taxon>Alveolata</taxon>
        <taxon>Apicomplexa</taxon>
        <taxon>Aconoidasida</taxon>
        <taxon>Haemosporida</taxon>
        <taxon>Plasmodiidae</taxon>
        <taxon>Plasmodium</taxon>
        <taxon>Plasmodium (Plasmodium)</taxon>
    </lineage>
</organism>
<feature type="active site" description="Charge relay system" evidence="17">
    <location>
        <position position="315"/>
    </location>
</feature>
<keyword evidence="3" id="KW-0964">Secreted</keyword>
<dbReference type="GO" id="GO:0006508">
    <property type="term" value="P:proteolysis"/>
    <property type="evidence" value="ECO:0007669"/>
    <property type="project" value="UniProtKB-KW"/>
</dbReference>
<dbReference type="GO" id="GO:0005576">
    <property type="term" value="C:extracellular region"/>
    <property type="evidence" value="ECO:0007669"/>
    <property type="project" value="UniProtKB-SubCell"/>
</dbReference>
<evidence type="ECO:0000256" key="18">
    <source>
        <dbReference type="RuleBase" id="RU003355"/>
    </source>
</evidence>
<accession>A0A1A8W494</accession>
<dbReference type="OMA" id="YRNLQWG"/>
<comment type="subcellular location">
    <subcellularLocation>
        <location evidence="15">Parasitophorous vacuole lumen</location>
    </subcellularLocation>
    <subcellularLocation>
        <location evidence="1">Secreted</location>
    </subcellularLocation>
</comment>
<evidence type="ECO:0000256" key="9">
    <source>
        <dbReference type="ARBA" id="ARBA00022837"/>
    </source>
</evidence>
<dbReference type="PANTHER" id="PTHR43806:SF11">
    <property type="entry name" value="CEREVISIN-RELATED"/>
    <property type="match status" value="1"/>
</dbReference>
<evidence type="ECO:0000313" key="25">
    <source>
        <dbReference type="Proteomes" id="UP000219813"/>
    </source>
</evidence>
<evidence type="ECO:0000313" key="24">
    <source>
        <dbReference type="Proteomes" id="UP000078597"/>
    </source>
</evidence>
<feature type="signal peptide" evidence="19">
    <location>
        <begin position="1"/>
        <end position="30"/>
    </location>
</feature>
<comment type="catalytic activity">
    <reaction evidence="13">
        <text>Hydrolysis of proteins with broad specificity for peptide bonds, and a preference for a large uncharged residue in P1. Hydrolyzes peptide amides.</text>
        <dbReference type="EC" id="3.4.21.62"/>
    </reaction>
</comment>
<evidence type="ECO:0000256" key="11">
    <source>
        <dbReference type="ARBA" id="ARBA00023157"/>
    </source>
</evidence>
<dbReference type="EMBL" id="LT594627">
    <property type="protein sequence ID" value="SBT86687.1"/>
    <property type="molecule type" value="Genomic_DNA"/>
</dbReference>
<dbReference type="Proteomes" id="UP000078597">
    <property type="component" value="Unassembled WGS sequence"/>
</dbReference>
<dbReference type="KEGG" id="pmal:PMUG01_06017400"/>
<keyword evidence="12" id="KW-0325">Glycoprotein</keyword>
<feature type="domain" description="Peptidase S8/S53" evidence="20">
    <location>
        <begin position="307"/>
        <end position="594"/>
    </location>
</feature>
<evidence type="ECO:0000256" key="4">
    <source>
        <dbReference type="ARBA" id="ARBA00022670"/>
    </source>
</evidence>